<accession>S8E2T8</accession>
<evidence type="ECO:0000313" key="2">
    <source>
        <dbReference type="Proteomes" id="UP000015453"/>
    </source>
</evidence>
<dbReference type="Proteomes" id="UP000015453">
    <property type="component" value="Unassembled WGS sequence"/>
</dbReference>
<organism evidence="1 2">
    <name type="scientific">Genlisea aurea</name>
    <dbReference type="NCBI Taxonomy" id="192259"/>
    <lineage>
        <taxon>Eukaryota</taxon>
        <taxon>Viridiplantae</taxon>
        <taxon>Streptophyta</taxon>
        <taxon>Embryophyta</taxon>
        <taxon>Tracheophyta</taxon>
        <taxon>Spermatophyta</taxon>
        <taxon>Magnoliopsida</taxon>
        <taxon>eudicotyledons</taxon>
        <taxon>Gunneridae</taxon>
        <taxon>Pentapetalae</taxon>
        <taxon>asterids</taxon>
        <taxon>lamiids</taxon>
        <taxon>Lamiales</taxon>
        <taxon>Lentibulariaceae</taxon>
        <taxon>Genlisea</taxon>
    </lineage>
</organism>
<evidence type="ECO:0000313" key="1">
    <source>
        <dbReference type="EMBL" id="EPS66597.1"/>
    </source>
</evidence>
<keyword evidence="2" id="KW-1185">Reference proteome</keyword>
<dbReference type="PANTHER" id="PTHR31801:SF1">
    <property type="entry name" value="SPHINGOMYELIN PHOSPHODIESTERASE"/>
    <property type="match status" value="1"/>
</dbReference>
<dbReference type="EMBL" id="AUSU01003593">
    <property type="protein sequence ID" value="EPS66597.1"/>
    <property type="molecule type" value="Genomic_DNA"/>
</dbReference>
<protein>
    <recommendedName>
        <fullName evidence="3">Sphingomyelin phosphodiesterase 4</fullName>
    </recommendedName>
</protein>
<gene>
    <name evidence="1" type="ORF">M569_08179</name>
</gene>
<feature type="non-terminal residue" evidence="1">
    <location>
        <position position="656"/>
    </location>
</feature>
<proteinExistence type="predicted"/>
<reference evidence="1 2" key="1">
    <citation type="journal article" date="2013" name="BMC Genomics">
        <title>The miniature genome of a carnivorous plant Genlisea aurea contains a low number of genes and short non-coding sequences.</title>
        <authorList>
            <person name="Leushkin E.V."/>
            <person name="Sutormin R.A."/>
            <person name="Nabieva E.R."/>
            <person name="Penin A.A."/>
            <person name="Kondrashov A.S."/>
            <person name="Logacheva M.D."/>
        </authorList>
    </citation>
    <scope>NUCLEOTIDE SEQUENCE [LARGE SCALE GENOMIC DNA]</scope>
</reference>
<evidence type="ECO:0008006" key="3">
    <source>
        <dbReference type="Google" id="ProtNLM"/>
    </source>
</evidence>
<comment type="caution">
    <text evidence="1">The sequence shown here is derived from an EMBL/GenBank/DDBJ whole genome shotgun (WGS) entry which is preliminary data.</text>
</comment>
<dbReference type="PANTHER" id="PTHR31801">
    <property type="entry name" value="ALTERED INHERITANCE OF MITOCHONDRIA PROTEIN 24, MITOCHONDRIAL"/>
    <property type="match status" value="1"/>
</dbReference>
<sequence length="656" mass="74226">MLPFYAGDAQTRAADLASTVGAAVTPPLIASACAAVESFLHTHTFDQQRWFFSLTFPTLISRIFGFEDSSSAPRHVTNGGWMDVASSENQPELAGKIFSLLSPNGPLLSSIAECDRVSLVKYVFPSERLPEWCHYMLQSAHNCRILMELFPIFKSPIKEYSTEGGSYQVQLGIFDYYLFWFAYYPLYRCNIEVSEQLKVRRNKKFSFEHWSCSIPGLSTAHKGMANKKRGGEGSSLYMCLLHVYLQNLIPLRDKNVREHYSSSLLHYTPACDGSASERAEIFLDIIILFWLMDNDFPPLSKDSCKSLGVVLPFKSIHREIPPTPGTGAVINVFIKYLNLRLREAIEGSDQIESVGSLGTRSSDSFDVMPNRGFLSTYSVGSLIFNIQRPFYRYILRTFLFLSAETSIKTAYQAFSVWVDYLEPWSSSINEFADIYESIGRPAKSSVNLLSSSSGYSPRWRQYVLENYLFYTSLVVHFIGFAHRFLHTDIELTLKMVSKVMNILTASSELRDLVKNVEAVFHAKGNPPSKSTFQSYFSKYIPTIQQRLHDWEDGLCESDADGSFLHEKWNKDLRLFVDGDDGGQQLLQLLVVRAESEIHSASESINLSKDLESLKSRLNQLFGGCPTRTSSEKGKATDDESRLRCEVFTPRTSSNQM</sequence>
<name>S8E2T8_9LAMI</name>
<dbReference type="AlphaFoldDB" id="S8E2T8"/>
<dbReference type="OrthoDB" id="10251508at2759"/>